<dbReference type="PANTHER" id="PTHR15570">
    <property type="entry name" value="G0/G1 SWITCH PROTEIN 2"/>
    <property type="match status" value="1"/>
</dbReference>
<keyword evidence="4" id="KW-1185">Reference proteome</keyword>
<dbReference type="GeneTree" id="ENSGT00390000005294"/>
<keyword evidence="2" id="KW-0812">Transmembrane</keyword>
<keyword evidence="2" id="KW-0472">Membrane</keyword>
<evidence type="ECO:0000256" key="2">
    <source>
        <dbReference type="SAM" id="Phobius"/>
    </source>
</evidence>
<evidence type="ECO:0000256" key="1">
    <source>
        <dbReference type="SAM" id="MobiDB-lite"/>
    </source>
</evidence>
<sequence>METGRELAALAGELMAQRPSRKLLKLYLLGGVLALLGAVLGLVEAVCSPFAAAVAELRAAREPKTPPESAQPEKDKPREAARGCRALSHRLHAS</sequence>
<name>A0A8C3WRY6_9CETA</name>
<dbReference type="PANTHER" id="PTHR15570:SF2">
    <property type="entry name" value="G0_G1 SWITCH PROTEIN 2"/>
    <property type="match status" value="1"/>
</dbReference>
<evidence type="ECO:0000313" key="3">
    <source>
        <dbReference type="Ensembl" id="ENSCWAP00000014539.1"/>
    </source>
</evidence>
<protein>
    <submittedName>
        <fullName evidence="3">G0/G1 switch 2</fullName>
    </submittedName>
</protein>
<dbReference type="Ensembl" id="ENSCWAT00000015775.1">
    <property type="protein sequence ID" value="ENSCWAP00000014539.1"/>
    <property type="gene ID" value="ENSCWAG00000011287.1"/>
</dbReference>
<gene>
    <name evidence="3" type="primary">G0S2</name>
</gene>
<feature type="compositionally biased region" description="Basic and acidic residues" evidence="1">
    <location>
        <begin position="60"/>
        <end position="82"/>
    </location>
</feature>
<organism evidence="3 4">
    <name type="scientific">Catagonus wagneri</name>
    <name type="common">Chacoan peccary</name>
    <dbReference type="NCBI Taxonomy" id="51154"/>
    <lineage>
        <taxon>Eukaryota</taxon>
        <taxon>Metazoa</taxon>
        <taxon>Chordata</taxon>
        <taxon>Craniata</taxon>
        <taxon>Vertebrata</taxon>
        <taxon>Euteleostomi</taxon>
        <taxon>Mammalia</taxon>
        <taxon>Eutheria</taxon>
        <taxon>Laurasiatheria</taxon>
        <taxon>Artiodactyla</taxon>
        <taxon>Suina</taxon>
        <taxon>Tayassuidae</taxon>
        <taxon>Catagonus</taxon>
    </lineage>
</organism>
<accession>A0A8C3WRY6</accession>
<dbReference type="GO" id="GO:0097191">
    <property type="term" value="P:extrinsic apoptotic signaling pathway"/>
    <property type="evidence" value="ECO:0007669"/>
    <property type="project" value="Ensembl"/>
</dbReference>
<proteinExistence type="predicted"/>
<dbReference type="GO" id="GO:0005739">
    <property type="term" value="C:mitochondrion"/>
    <property type="evidence" value="ECO:0007669"/>
    <property type="project" value="Ensembl"/>
</dbReference>
<feature type="transmembrane region" description="Helical" evidence="2">
    <location>
        <begin position="24"/>
        <end position="43"/>
    </location>
</feature>
<reference evidence="3" key="1">
    <citation type="submission" date="2025-08" db="UniProtKB">
        <authorList>
            <consortium name="Ensembl"/>
        </authorList>
    </citation>
    <scope>IDENTIFICATION</scope>
</reference>
<reference evidence="3" key="2">
    <citation type="submission" date="2025-09" db="UniProtKB">
        <authorList>
            <consortium name="Ensembl"/>
        </authorList>
    </citation>
    <scope>IDENTIFICATION</scope>
</reference>
<dbReference type="InterPro" id="IPR016821">
    <property type="entry name" value="G0S2"/>
</dbReference>
<dbReference type="GO" id="GO:2001238">
    <property type="term" value="P:positive regulation of extrinsic apoptotic signaling pathway"/>
    <property type="evidence" value="ECO:0007669"/>
    <property type="project" value="Ensembl"/>
</dbReference>
<dbReference type="Pfam" id="PF15103">
    <property type="entry name" value="G0-G1_switch_2"/>
    <property type="match status" value="1"/>
</dbReference>
<keyword evidence="2" id="KW-1133">Transmembrane helix</keyword>
<dbReference type="GO" id="GO:0120162">
    <property type="term" value="P:positive regulation of cold-induced thermogenesis"/>
    <property type="evidence" value="ECO:0007669"/>
    <property type="project" value="Ensembl"/>
</dbReference>
<feature type="region of interest" description="Disordered" evidence="1">
    <location>
        <begin position="60"/>
        <end position="94"/>
    </location>
</feature>
<dbReference type="AlphaFoldDB" id="A0A8C3WRY6"/>
<dbReference type="Proteomes" id="UP000694540">
    <property type="component" value="Unplaced"/>
</dbReference>
<evidence type="ECO:0000313" key="4">
    <source>
        <dbReference type="Proteomes" id="UP000694540"/>
    </source>
</evidence>